<evidence type="ECO:0000313" key="2">
    <source>
        <dbReference type="EMBL" id="MED6220212.1"/>
    </source>
</evidence>
<evidence type="ECO:0000256" key="1">
    <source>
        <dbReference type="SAM" id="MobiDB-lite"/>
    </source>
</evidence>
<keyword evidence="3" id="KW-1185">Reference proteome</keyword>
<organism evidence="2 3">
    <name type="scientific">Stylosanthes scabra</name>
    <dbReference type="NCBI Taxonomy" id="79078"/>
    <lineage>
        <taxon>Eukaryota</taxon>
        <taxon>Viridiplantae</taxon>
        <taxon>Streptophyta</taxon>
        <taxon>Embryophyta</taxon>
        <taxon>Tracheophyta</taxon>
        <taxon>Spermatophyta</taxon>
        <taxon>Magnoliopsida</taxon>
        <taxon>eudicotyledons</taxon>
        <taxon>Gunneridae</taxon>
        <taxon>Pentapetalae</taxon>
        <taxon>rosids</taxon>
        <taxon>fabids</taxon>
        <taxon>Fabales</taxon>
        <taxon>Fabaceae</taxon>
        <taxon>Papilionoideae</taxon>
        <taxon>50 kb inversion clade</taxon>
        <taxon>dalbergioids sensu lato</taxon>
        <taxon>Dalbergieae</taxon>
        <taxon>Pterocarpus clade</taxon>
        <taxon>Stylosanthes</taxon>
    </lineage>
</organism>
<accession>A0ABU6ZE39</accession>
<dbReference type="EMBL" id="JASCZI010272105">
    <property type="protein sequence ID" value="MED6220212.1"/>
    <property type="molecule type" value="Genomic_DNA"/>
</dbReference>
<reference evidence="2 3" key="1">
    <citation type="journal article" date="2023" name="Plants (Basel)">
        <title>Bridging the Gap: Combining Genomics and Transcriptomics Approaches to Understand Stylosanthes scabra, an Orphan Legume from the Brazilian Caatinga.</title>
        <authorList>
            <person name="Ferreira-Neto J.R.C."/>
            <person name="da Silva M.D."/>
            <person name="Binneck E."/>
            <person name="de Melo N.F."/>
            <person name="da Silva R.H."/>
            <person name="de Melo A.L.T.M."/>
            <person name="Pandolfi V."/>
            <person name="Bustamante F.O."/>
            <person name="Brasileiro-Vidal A.C."/>
            <person name="Benko-Iseppon A.M."/>
        </authorList>
    </citation>
    <scope>NUCLEOTIDE SEQUENCE [LARGE SCALE GENOMIC DNA]</scope>
    <source>
        <tissue evidence="2">Leaves</tissue>
    </source>
</reference>
<proteinExistence type="predicted"/>
<feature type="compositionally biased region" description="Polar residues" evidence="1">
    <location>
        <begin position="123"/>
        <end position="136"/>
    </location>
</feature>
<protein>
    <submittedName>
        <fullName evidence="2">Uncharacterized protein</fullName>
    </submittedName>
</protein>
<dbReference type="Proteomes" id="UP001341840">
    <property type="component" value="Unassembled WGS sequence"/>
</dbReference>
<comment type="caution">
    <text evidence="2">The sequence shown here is derived from an EMBL/GenBank/DDBJ whole genome shotgun (WGS) entry which is preliminary data.</text>
</comment>
<feature type="compositionally biased region" description="Low complexity" evidence="1">
    <location>
        <begin position="94"/>
        <end position="122"/>
    </location>
</feature>
<name>A0ABU6ZE39_9FABA</name>
<feature type="compositionally biased region" description="Basic and acidic residues" evidence="1">
    <location>
        <begin position="378"/>
        <end position="388"/>
    </location>
</feature>
<feature type="region of interest" description="Disordered" evidence="1">
    <location>
        <begin position="368"/>
        <end position="388"/>
    </location>
</feature>
<gene>
    <name evidence="2" type="ORF">PIB30_042722</name>
</gene>
<evidence type="ECO:0000313" key="3">
    <source>
        <dbReference type="Proteomes" id="UP001341840"/>
    </source>
</evidence>
<dbReference type="PANTHER" id="PTHR33067:SF15">
    <property type="entry name" value="RNA-DIRECTED DNA POLYMERASE"/>
    <property type="match status" value="1"/>
</dbReference>
<dbReference type="PANTHER" id="PTHR33067">
    <property type="entry name" value="RNA-DIRECTED DNA POLYMERASE-RELATED"/>
    <property type="match status" value="1"/>
</dbReference>
<sequence length="473" mass="54361">MLAKSLVNIAAVLKEIKEGQQVTPMFLKRQIDHSQQNSIKYCEICSCNSHDTDECPQLQEDNLVASTHNFYSATVIPPYNKQYYTQGWKDEQQNRWSSPQQNQSRQPYNQPRNNQNTRYQPPHNRQQYRPTSNQQMSEDEIVRALQQGNQETKEFNRQAMIQLNQPLLNPKGGLNALNDKLESEEEAATTNDKEVVQQLCEMLIEVTDTEGEDTGKIFDFNEEFDSDYKKEEFGERKLAEGWGSDTESQNLQGEMLSINTISDKKKDEEEPPIKCEDPCPCLVTCRIKGFEIPGCLCDLGASGIIEDVMVKVRRLVIPTDFHVIKPPPGERGHPQVLLGRPFLKTSGFKLTYAADIFTFSSGRTTETFQISPPAKKKDRQDDGRMRGKEEAQIGMIEALIRELLQKLREEEGLEKEEKEKETKGRCQVEQKKGNEKSQVDCLSIKEMFNEMEQILYHNKGADTHLIRNNSKWK</sequence>
<feature type="region of interest" description="Disordered" evidence="1">
    <location>
        <begin position="412"/>
        <end position="435"/>
    </location>
</feature>
<feature type="region of interest" description="Disordered" evidence="1">
    <location>
        <begin position="90"/>
        <end position="136"/>
    </location>
</feature>